<dbReference type="Proteomes" id="UP001185706">
    <property type="component" value="Unassembled WGS sequence"/>
</dbReference>
<comment type="caution">
    <text evidence="1">The sequence shown here is derived from an EMBL/GenBank/DDBJ whole genome shotgun (WGS) entry which is preliminary data.</text>
</comment>
<reference evidence="1" key="1">
    <citation type="submission" date="2023-08" db="EMBL/GenBank/DDBJ databases">
        <title>Genomic characterization of the C. tuberculostearicum species complex, a ubiquitous member of the human skin microbiome.</title>
        <authorList>
            <person name="Ahmed N."/>
            <person name="Deming C."/>
            <person name="Conlan S."/>
            <person name="Segre J."/>
        </authorList>
    </citation>
    <scope>NUCLEOTIDE SEQUENCE</scope>
    <source>
        <strain evidence="1">CTNIH22</strain>
    </source>
</reference>
<dbReference type="InterPro" id="IPR014729">
    <property type="entry name" value="Rossmann-like_a/b/a_fold"/>
</dbReference>
<evidence type="ECO:0000313" key="2">
    <source>
        <dbReference type="Proteomes" id="UP001185706"/>
    </source>
</evidence>
<evidence type="ECO:0008006" key="3">
    <source>
        <dbReference type="Google" id="ProtNLM"/>
    </source>
</evidence>
<dbReference type="SUPFAM" id="SSF52402">
    <property type="entry name" value="Adenine nucleotide alpha hydrolases-like"/>
    <property type="match status" value="1"/>
</dbReference>
<evidence type="ECO:0000313" key="1">
    <source>
        <dbReference type="EMBL" id="MDV2419351.1"/>
    </source>
</evidence>
<gene>
    <name evidence="1" type="ORF">RAE03_06095</name>
</gene>
<dbReference type="Gene3D" id="3.40.50.620">
    <property type="entry name" value="HUPs"/>
    <property type="match status" value="1"/>
</dbReference>
<sequence length="635" mass="72419">MTQKNVPFAGGFVLSSRDFGSIAHFGKRALPNGLWWWSDSFVDEDQASAENGDFLIIRGHWASGSEDGKDDPSAYRFLRLAQESIELFEGELDYLCGRYLIVLHLHGKTWIYNDAIGNRTVYYSADQPIAASHLHLLNQVSPHELLSNSLKNARVAEYQWAADLTPYKEVRHLLPNHKLNWGERETVRFYPREANPFYQWDSESKYAEIERVWRAAQSQYFDRYPRIAFSISGGVDSRLVLAMAKPYWDRIVGYTYGLAKREEGLAQRGSFFGRTMENDESIVRQMLSSCDLKDHVYFDMESLEMVDDQLEQLLENNTVGFHGNRLVASYRKVFEGAWLNIRGNAIELSRTGNTNLSFGALVEKCQGDFPVDVSSRLKALGFDSNLYGYGRGALTYWEFRHGKWLGEIHNELDAAFDTWAPAGIRRVRDLMAAFDEQEVRGGLVVRDLIERNAPELNRYPVNSQETLYSEWRELKREQLNNGSGRAPLSAEVVSPQGDHLCDVEIKKSFRMPPNTLQAGNRMRVFLHAVKLGGTLCFRVHQPYTNPSAKNYMQLAIVVNGKRMFAIDGAEYSGPINISIDNLRPGDNVYLEETFQKNLPGSESWSRATRMGVSAVKFFKQKPTGERTLRHDLPAQ</sequence>
<dbReference type="EMBL" id="JAVBIB010000008">
    <property type="protein sequence ID" value="MDV2419351.1"/>
    <property type="molecule type" value="Genomic_DNA"/>
</dbReference>
<dbReference type="RefSeq" id="WP_259885958.1">
    <property type="nucleotide sequence ID" value="NZ_CP073090.1"/>
</dbReference>
<organism evidence="1 2">
    <name type="scientific">Corynebacterium tuberculostearicum</name>
    <dbReference type="NCBI Taxonomy" id="38304"/>
    <lineage>
        <taxon>Bacteria</taxon>
        <taxon>Bacillati</taxon>
        <taxon>Actinomycetota</taxon>
        <taxon>Actinomycetes</taxon>
        <taxon>Mycobacteriales</taxon>
        <taxon>Corynebacteriaceae</taxon>
        <taxon>Corynebacterium</taxon>
    </lineage>
</organism>
<dbReference type="AlphaFoldDB" id="A0AAE4NKR5"/>
<name>A0AAE4NKR5_9CORY</name>
<proteinExistence type="predicted"/>
<protein>
    <recommendedName>
        <fullName evidence="3">Asparagine synthase</fullName>
    </recommendedName>
</protein>
<accession>A0AAE4NKR5</accession>